<evidence type="ECO:0000313" key="2">
    <source>
        <dbReference type="Proteomes" id="UP000275663"/>
    </source>
</evidence>
<keyword evidence="2" id="KW-1185">Reference proteome</keyword>
<proteinExistence type="predicted"/>
<accession>A0A3S9HNA5</accession>
<name>A0A3S9HNA5_9BURK</name>
<dbReference type="RefSeq" id="WP_126128928.1">
    <property type="nucleotide sequence ID" value="NZ_CP034464.1"/>
</dbReference>
<gene>
    <name evidence="1" type="ORF">EJN92_17130</name>
</gene>
<dbReference type="OrthoDB" id="9935205at2"/>
<dbReference type="Proteomes" id="UP000275663">
    <property type="component" value="Chromosome"/>
</dbReference>
<organism evidence="1 2">
    <name type="scientific">Undibacterium parvum</name>
    <dbReference type="NCBI Taxonomy" id="401471"/>
    <lineage>
        <taxon>Bacteria</taxon>
        <taxon>Pseudomonadati</taxon>
        <taxon>Pseudomonadota</taxon>
        <taxon>Betaproteobacteria</taxon>
        <taxon>Burkholderiales</taxon>
        <taxon>Oxalobacteraceae</taxon>
        <taxon>Undibacterium</taxon>
    </lineage>
</organism>
<reference evidence="1 2" key="1">
    <citation type="journal article" date="2011" name="Int. J. Syst. Evol. Microbiol.">
        <title>Description of Undibacterium oligocarboniphilum sp. nov., isolated from purified water, and Undibacterium pigrum strain CCUG 49012 as the type strain of Undibacterium parvum sp. nov., and emended descriptions of the genus Undibacterium and the species Undibacterium pigrum.</title>
        <authorList>
            <person name="Eder W."/>
            <person name="Wanner G."/>
            <person name="Ludwig W."/>
            <person name="Busse H.J."/>
            <person name="Ziemke-Kageler F."/>
            <person name="Lang E."/>
        </authorList>
    </citation>
    <scope>NUCLEOTIDE SEQUENCE [LARGE SCALE GENOMIC DNA]</scope>
    <source>
        <strain evidence="1 2">DSM 23061</strain>
    </source>
</reference>
<evidence type="ECO:0000313" key="1">
    <source>
        <dbReference type="EMBL" id="AZP13559.1"/>
    </source>
</evidence>
<dbReference type="KEGG" id="upv:EJN92_17130"/>
<dbReference type="EMBL" id="CP034464">
    <property type="protein sequence ID" value="AZP13559.1"/>
    <property type="molecule type" value="Genomic_DNA"/>
</dbReference>
<dbReference type="AlphaFoldDB" id="A0A3S9HNA5"/>
<sequence>MIATLPNLSGAHLPPVALSIDARYQFAVNCGAQSAMVFFEEDQAITLHVHLPASLAYFMRQSRLGAEALGIDFSETAKECSNAFVAGYLGRIQQELRLMRPSQQQATSYSFNRNAVH</sequence>
<protein>
    <submittedName>
        <fullName evidence="1">Uncharacterized protein</fullName>
    </submittedName>
</protein>